<evidence type="ECO:0000256" key="1">
    <source>
        <dbReference type="SAM" id="SignalP"/>
    </source>
</evidence>
<comment type="caution">
    <text evidence="2">The sequence shown here is derived from an EMBL/GenBank/DDBJ whole genome shotgun (WGS) entry which is preliminary data.</text>
</comment>
<keyword evidence="1" id="KW-0732">Signal</keyword>
<keyword evidence="3" id="KW-1185">Reference proteome</keyword>
<reference evidence="2 3" key="1">
    <citation type="submission" date="2021-01" db="EMBL/GenBank/DDBJ databases">
        <title>Whole genome shotgun sequence of Verrucosispora andamanensis NBRC 109075.</title>
        <authorList>
            <person name="Komaki H."/>
            <person name="Tamura T."/>
        </authorList>
    </citation>
    <scope>NUCLEOTIDE SEQUENCE [LARGE SCALE GENOMIC DNA]</scope>
    <source>
        <strain evidence="2 3">NBRC 109075</strain>
    </source>
</reference>
<dbReference type="EMBL" id="BOOZ01000001">
    <property type="protein sequence ID" value="GIJ06869.1"/>
    <property type="molecule type" value="Genomic_DNA"/>
</dbReference>
<evidence type="ECO:0000313" key="2">
    <source>
        <dbReference type="EMBL" id="GIJ06869.1"/>
    </source>
</evidence>
<organism evidence="2 3">
    <name type="scientific">Micromonospora andamanensis</name>
    <dbReference type="NCBI Taxonomy" id="1287068"/>
    <lineage>
        <taxon>Bacteria</taxon>
        <taxon>Bacillati</taxon>
        <taxon>Actinomycetota</taxon>
        <taxon>Actinomycetes</taxon>
        <taxon>Micromonosporales</taxon>
        <taxon>Micromonosporaceae</taxon>
        <taxon>Micromonospora</taxon>
    </lineage>
</organism>
<proteinExistence type="predicted"/>
<dbReference type="InterPro" id="IPR006311">
    <property type="entry name" value="TAT_signal"/>
</dbReference>
<gene>
    <name evidence="2" type="ORF">Van01_00830</name>
</gene>
<sequence length="220" mass="22632">MTSPSVSLSRRGLLAGTAVASAAAVTATVVTSPAAAAVPVRAAASAVTHDGIATARLAAPAALQPDLHERLGDWLAFWSANSPRRWSVPTEVVGVADSAGAAFTLRAIRVVVDDRPLDAFLAGRADHAHLGTLASLHHHFGQVTVAADGGLRVVDGAAGFTGSAEQVAFAVAACRELWGVPTDGATGWRHQVGRLDAASRSGWAAFTRTALRRGLRTDTY</sequence>
<dbReference type="Proteomes" id="UP000647017">
    <property type="component" value="Unassembled WGS sequence"/>
</dbReference>
<protein>
    <submittedName>
        <fullName evidence="2">Uncharacterized protein</fullName>
    </submittedName>
</protein>
<feature type="chain" id="PRO_5045907078" evidence="1">
    <location>
        <begin position="37"/>
        <end position="220"/>
    </location>
</feature>
<feature type="signal peptide" evidence="1">
    <location>
        <begin position="1"/>
        <end position="36"/>
    </location>
</feature>
<evidence type="ECO:0000313" key="3">
    <source>
        <dbReference type="Proteomes" id="UP000647017"/>
    </source>
</evidence>
<dbReference type="PROSITE" id="PS51318">
    <property type="entry name" value="TAT"/>
    <property type="match status" value="1"/>
</dbReference>
<accession>A0ABQ4HMJ8</accession>
<name>A0ABQ4HMJ8_9ACTN</name>
<dbReference type="RefSeq" id="WP_203997638.1">
    <property type="nucleotide sequence ID" value="NZ_BOOZ01000001.1"/>
</dbReference>